<evidence type="ECO:0000259" key="1">
    <source>
        <dbReference type="Pfam" id="PF00646"/>
    </source>
</evidence>
<feature type="domain" description="F-box" evidence="1">
    <location>
        <begin position="12"/>
        <end position="51"/>
    </location>
</feature>
<accession>A0A7N2L1R4</accession>
<dbReference type="OMA" id="IKFRARY"/>
<dbReference type="InterPro" id="IPR053772">
    <property type="entry name" value="At1g61320/At1g61330-like"/>
</dbReference>
<dbReference type="Proteomes" id="UP000594261">
    <property type="component" value="Chromosome 2"/>
</dbReference>
<organism evidence="2 3">
    <name type="scientific">Quercus lobata</name>
    <name type="common">Valley oak</name>
    <dbReference type="NCBI Taxonomy" id="97700"/>
    <lineage>
        <taxon>Eukaryota</taxon>
        <taxon>Viridiplantae</taxon>
        <taxon>Streptophyta</taxon>
        <taxon>Embryophyta</taxon>
        <taxon>Tracheophyta</taxon>
        <taxon>Spermatophyta</taxon>
        <taxon>Magnoliopsida</taxon>
        <taxon>eudicotyledons</taxon>
        <taxon>Gunneridae</taxon>
        <taxon>Pentapetalae</taxon>
        <taxon>rosids</taxon>
        <taxon>fabids</taxon>
        <taxon>Fagales</taxon>
        <taxon>Fagaceae</taxon>
        <taxon>Quercus</taxon>
    </lineage>
</organism>
<evidence type="ECO:0000313" key="2">
    <source>
        <dbReference type="EnsemblPlants" id="QL02p089995:mrna"/>
    </source>
</evidence>
<proteinExistence type="predicted"/>
<reference evidence="2" key="2">
    <citation type="submission" date="2021-01" db="UniProtKB">
        <authorList>
            <consortium name="EnsemblPlants"/>
        </authorList>
    </citation>
    <scope>IDENTIFICATION</scope>
</reference>
<dbReference type="PANTHER" id="PTHR34145:SF28">
    <property type="entry name" value="F-BOX DOMAIN-CONTAINING PROTEIN"/>
    <property type="match status" value="1"/>
</dbReference>
<sequence length="241" mass="27760">MDQRNIDFTDRISKLPKGILRHILFFMHAEDAARTTILSKTWKTTWNSLPRRDFCFEEAEFKKRLFNAAKTEELMNWVNEYLLDLNPIVDAWTLFQGCDLDFKADDFTKGMQTESFMNWVDKSLSILGKPVHALLCDENIVQNILLNSPLLEKFILQSCSGVNNHRLCNLPRLVWVSICNVSKVKIEAPNLLSVRYSWNDGPSGLEVIACTKLKKLHISALMTSQSIQELIRGFHSLRPCI</sequence>
<dbReference type="Pfam" id="PF00646">
    <property type="entry name" value="F-box"/>
    <property type="match status" value="1"/>
</dbReference>
<dbReference type="InterPro" id="IPR036047">
    <property type="entry name" value="F-box-like_dom_sf"/>
</dbReference>
<evidence type="ECO:0000313" key="3">
    <source>
        <dbReference type="Proteomes" id="UP000594261"/>
    </source>
</evidence>
<dbReference type="AlphaFoldDB" id="A0A7N2L1R4"/>
<dbReference type="InterPro" id="IPR001810">
    <property type="entry name" value="F-box_dom"/>
</dbReference>
<dbReference type="Gramene" id="QL02p089995:mrna">
    <property type="protein sequence ID" value="QL02p089995:mrna"/>
    <property type="gene ID" value="QL02p089995"/>
</dbReference>
<dbReference type="PANTHER" id="PTHR34145">
    <property type="entry name" value="OS02G0105600 PROTEIN"/>
    <property type="match status" value="1"/>
</dbReference>
<dbReference type="InParanoid" id="A0A7N2L1R4"/>
<protein>
    <recommendedName>
        <fullName evidence="1">F-box domain-containing protein</fullName>
    </recommendedName>
</protein>
<keyword evidence="3" id="KW-1185">Reference proteome</keyword>
<dbReference type="SUPFAM" id="SSF81383">
    <property type="entry name" value="F-box domain"/>
    <property type="match status" value="1"/>
</dbReference>
<dbReference type="EnsemblPlants" id="QL02p089995:mrna">
    <property type="protein sequence ID" value="QL02p089995:mrna"/>
    <property type="gene ID" value="QL02p089995"/>
</dbReference>
<name>A0A7N2L1R4_QUELO</name>
<reference evidence="3" key="1">
    <citation type="journal article" date="2016" name="G3 (Bethesda)">
        <title>First Draft Assembly and Annotation of the Genome of a California Endemic Oak Quercus lobata Nee (Fagaceae).</title>
        <authorList>
            <person name="Sork V.L."/>
            <person name="Fitz-Gibbon S.T."/>
            <person name="Puiu D."/>
            <person name="Crepeau M."/>
            <person name="Gugger P.F."/>
            <person name="Sherman R."/>
            <person name="Stevens K."/>
            <person name="Langley C.H."/>
            <person name="Pellegrini M."/>
            <person name="Salzberg S.L."/>
        </authorList>
    </citation>
    <scope>NUCLEOTIDE SEQUENCE [LARGE SCALE GENOMIC DNA]</scope>
    <source>
        <strain evidence="3">cv. SW786</strain>
    </source>
</reference>